<evidence type="ECO:0000256" key="1">
    <source>
        <dbReference type="SAM" id="Phobius"/>
    </source>
</evidence>
<comment type="caution">
    <text evidence="2">The sequence shown here is derived from an EMBL/GenBank/DDBJ whole genome shotgun (WGS) entry which is preliminary data.</text>
</comment>
<evidence type="ECO:0000313" key="2">
    <source>
        <dbReference type="EMBL" id="OGN07690.1"/>
    </source>
</evidence>
<dbReference type="PANTHER" id="PTHR37309">
    <property type="entry name" value="SLR0284 PROTEIN"/>
    <property type="match status" value="1"/>
</dbReference>
<protein>
    <recommendedName>
        <fullName evidence="4">Phage holin family protein</fullName>
    </recommendedName>
</protein>
<proteinExistence type="predicted"/>
<name>A0A1F8F516_9BACT</name>
<feature type="transmembrane region" description="Helical" evidence="1">
    <location>
        <begin position="59"/>
        <end position="79"/>
    </location>
</feature>
<dbReference type="PANTHER" id="PTHR37309:SF1">
    <property type="entry name" value="SLR0284 PROTEIN"/>
    <property type="match status" value="1"/>
</dbReference>
<sequence length="116" mass="12740">MMVFILRILGNSVALYAAAWFVAGLSFGGGIKEYLIAGFILGLLNTIVRPILKLISTPIIILTFGLFTIVINALLLWLVDYIFDFILISDIVALVWVTIVVGIVNIIISAIIKIFD</sequence>
<feature type="transmembrane region" description="Helical" evidence="1">
    <location>
        <begin position="12"/>
        <end position="28"/>
    </location>
</feature>
<dbReference type="InterPro" id="IPR007165">
    <property type="entry name" value="Phage_holin_4_2"/>
</dbReference>
<keyword evidence="1" id="KW-0812">Transmembrane</keyword>
<dbReference type="Proteomes" id="UP000176834">
    <property type="component" value="Unassembled WGS sequence"/>
</dbReference>
<organism evidence="2 3">
    <name type="scientific">Candidatus Yanofskybacteria bacterium RIFCSPHIGHO2_02_FULL_38_22b</name>
    <dbReference type="NCBI Taxonomy" id="1802673"/>
    <lineage>
        <taxon>Bacteria</taxon>
        <taxon>Candidatus Yanofskyibacteriota</taxon>
    </lineage>
</organism>
<keyword evidence="1" id="KW-1133">Transmembrane helix</keyword>
<accession>A0A1F8F516</accession>
<dbReference type="AlphaFoldDB" id="A0A1F8F516"/>
<dbReference type="EMBL" id="MGJN01000003">
    <property type="protein sequence ID" value="OGN07690.1"/>
    <property type="molecule type" value="Genomic_DNA"/>
</dbReference>
<feature type="transmembrane region" description="Helical" evidence="1">
    <location>
        <begin position="34"/>
        <end position="52"/>
    </location>
</feature>
<reference evidence="2 3" key="1">
    <citation type="journal article" date="2016" name="Nat. Commun.">
        <title>Thousands of microbial genomes shed light on interconnected biogeochemical processes in an aquifer system.</title>
        <authorList>
            <person name="Anantharaman K."/>
            <person name="Brown C.T."/>
            <person name="Hug L.A."/>
            <person name="Sharon I."/>
            <person name="Castelle C.J."/>
            <person name="Probst A.J."/>
            <person name="Thomas B.C."/>
            <person name="Singh A."/>
            <person name="Wilkins M.J."/>
            <person name="Karaoz U."/>
            <person name="Brodie E.L."/>
            <person name="Williams K.H."/>
            <person name="Hubbard S.S."/>
            <person name="Banfield J.F."/>
        </authorList>
    </citation>
    <scope>NUCLEOTIDE SEQUENCE [LARGE SCALE GENOMIC DNA]</scope>
</reference>
<keyword evidence="1" id="KW-0472">Membrane</keyword>
<feature type="transmembrane region" description="Helical" evidence="1">
    <location>
        <begin position="85"/>
        <end position="112"/>
    </location>
</feature>
<dbReference type="Pfam" id="PF04020">
    <property type="entry name" value="Phage_holin_4_2"/>
    <property type="match status" value="1"/>
</dbReference>
<evidence type="ECO:0008006" key="4">
    <source>
        <dbReference type="Google" id="ProtNLM"/>
    </source>
</evidence>
<gene>
    <name evidence="2" type="ORF">A3B86_02460</name>
</gene>
<evidence type="ECO:0000313" key="3">
    <source>
        <dbReference type="Proteomes" id="UP000176834"/>
    </source>
</evidence>